<gene>
    <name evidence="2" type="ORF">SAMN05660859_1350</name>
</gene>
<reference evidence="3" key="1">
    <citation type="submission" date="2016-10" db="EMBL/GenBank/DDBJ databases">
        <authorList>
            <person name="Varghese N."/>
            <person name="Submissions S."/>
        </authorList>
    </citation>
    <scope>NUCLEOTIDE SEQUENCE [LARGE SCALE GENOMIC DNA]</scope>
    <source>
        <strain evidence="3">CGMCC 1.1761</strain>
    </source>
</reference>
<keyword evidence="1" id="KW-0472">Membrane</keyword>
<organism evidence="2 3">
    <name type="scientific">Ancylobacter rudongensis</name>
    <dbReference type="NCBI Taxonomy" id="177413"/>
    <lineage>
        <taxon>Bacteria</taxon>
        <taxon>Pseudomonadati</taxon>
        <taxon>Pseudomonadota</taxon>
        <taxon>Alphaproteobacteria</taxon>
        <taxon>Hyphomicrobiales</taxon>
        <taxon>Xanthobacteraceae</taxon>
        <taxon>Ancylobacter</taxon>
    </lineage>
</organism>
<dbReference type="Proteomes" id="UP000198889">
    <property type="component" value="Unassembled WGS sequence"/>
</dbReference>
<keyword evidence="1" id="KW-0812">Transmembrane</keyword>
<sequence>MPEPDYVYPVFSEGVCPIMTHMPRRPRARAIAIRAEEARQALIRRAILAVAGGMVVAAGLAAVLNGGGG</sequence>
<protein>
    <submittedName>
        <fullName evidence="2">Uncharacterized protein</fullName>
    </submittedName>
</protein>
<accession>A0A1G4QPJ9</accession>
<dbReference type="AlphaFoldDB" id="A0A1G4QPJ9"/>
<evidence type="ECO:0000313" key="2">
    <source>
        <dbReference type="EMBL" id="SCW46556.1"/>
    </source>
</evidence>
<evidence type="ECO:0000313" key="3">
    <source>
        <dbReference type="Proteomes" id="UP000198889"/>
    </source>
</evidence>
<proteinExistence type="predicted"/>
<dbReference type="STRING" id="177413.SAMN05660859_1350"/>
<feature type="transmembrane region" description="Helical" evidence="1">
    <location>
        <begin position="42"/>
        <end position="64"/>
    </location>
</feature>
<evidence type="ECO:0000256" key="1">
    <source>
        <dbReference type="SAM" id="Phobius"/>
    </source>
</evidence>
<dbReference type="EMBL" id="FMTP01000001">
    <property type="protein sequence ID" value="SCW46556.1"/>
    <property type="molecule type" value="Genomic_DNA"/>
</dbReference>
<name>A0A1G4QPJ9_9HYPH</name>
<keyword evidence="3" id="KW-1185">Reference proteome</keyword>
<keyword evidence="1" id="KW-1133">Transmembrane helix</keyword>